<name>A0AAW2FGY9_9HYME</name>
<evidence type="ECO:0000256" key="1">
    <source>
        <dbReference type="SAM" id="MobiDB-lite"/>
    </source>
</evidence>
<dbReference type="Proteomes" id="UP001430953">
    <property type="component" value="Unassembled WGS sequence"/>
</dbReference>
<dbReference type="AlphaFoldDB" id="A0AAW2FGY9"/>
<sequence>MVRSFSQVWLGVFHHGNKTVFVYKKKLKPGNVKKWSLMSGWCSRCFRRFQRRSVGYWRASESRESDSAWPGEPSDGSSSRRASRRTASRRYASGCARSRCTCP</sequence>
<comment type="caution">
    <text evidence="2">The sequence shown here is derived from an EMBL/GenBank/DDBJ whole genome shotgun (WGS) entry which is preliminary data.</text>
</comment>
<evidence type="ECO:0000313" key="3">
    <source>
        <dbReference type="Proteomes" id="UP001430953"/>
    </source>
</evidence>
<proteinExistence type="predicted"/>
<dbReference type="EMBL" id="JADYXP020000012">
    <property type="protein sequence ID" value="KAL0113656.1"/>
    <property type="molecule type" value="Genomic_DNA"/>
</dbReference>
<accession>A0AAW2FGY9</accession>
<protein>
    <submittedName>
        <fullName evidence="2">Uncharacterized protein</fullName>
    </submittedName>
</protein>
<evidence type="ECO:0000313" key="2">
    <source>
        <dbReference type="EMBL" id="KAL0113656.1"/>
    </source>
</evidence>
<gene>
    <name evidence="2" type="ORF">PUN28_012651</name>
</gene>
<feature type="region of interest" description="Disordered" evidence="1">
    <location>
        <begin position="57"/>
        <end position="94"/>
    </location>
</feature>
<keyword evidence="3" id="KW-1185">Reference proteome</keyword>
<organism evidence="2 3">
    <name type="scientific">Cardiocondyla obscurior</name>
    <dbReference type="NCBI Taxonomy" id="286306"/>
    <lineage>
        <taxon>Eukaryota</taxon>
        <taxon>Metazoa</taxon>
        <taxon>Ecdysozoa</taxon>
        <taxon>Arthropoda</taxon>
        <taxon>Hexapoda</taxon>
        <taxon>Insecta</taxon>
        <taxon>Pterygota</taxon>
        <taxon>Neoptera</taxon>
        <taxon>Endopterygota</taxon>
        <taxon>Hymenoptera</taxon>
        <taxon>Apocrita</taxon>
        <taxon>Aculeata</taxon>
        <taxon>Formicoidea</taxon>
        <taxon>Formicidae</taxon>
        <taxon>Myrmicinae</taxon>
        <taxon>Cardiocondyla</taxon>
    </lineage>
</organism>
<reference evidence="2 3" key="1">
    <citation type="submission" date="2023-03" db="EMBL/GenBank/DDBJ databases">
        <title>High recombination rates correlate with genetic variation in Cardiocondyla obscurior ants.</title>
        <authorList>
            <person name="Errbii M."/>
        </authorList>
    </citation>
    <scope>NUCLEOTIDE SEQUENCE [LARGE SCALE GENOMIC DNA]</scope>
    <source>
        <strain evidence="2">Alpha-2009</strain>
        <tissue evidence="2">Whole body</tissue>
    </source>
</reference>